<keyword evidence="1" id="KW-1133">Transmembrane helix</keyword>
<organism evidence="2">
    <name type="scientific">Oscillatoriales cyanobacterium SpSt-418</name>
    <dbReference type="NCBI Taxonomy" id="2282169"/>
    <lineage>
        <taxon>Bacteria</taxon>
        <taxon>Bacillati</taxon>
        <taxon>Cyanobacteriota</taxon>
        <taxon>Cyanophyceae</taxon>
        <taxon>Oscillatoriophycideae</taxon>
        <taxon>Oscillatoriales</taxon>
    </lineage>
</organism>
<sequence>MSRSRFWKLILGLYACLFCVILVLAYTGQLPAFLTTNDKLGHLVLYAIATFVGHTVLRSRKLKLGNWLLPAFPFGFGLFTLVEECIQSQSPNRSFDGVDLIASFVGIAFGYWLVERQQKKS</sequence>
<proteinExistence type="predicted"/>
<name>A0A7C3KGA0_9CYAN</name>
<keyword evidence="1" id="KW-0472">Membrane</keyword>
<feature type="transmembrane region" description="Helical" evidence="1">
    <location>
        <begin position="64"/>
        <end position="82"/>
    </location>
</feature>
<evidence type="ECO:0000313" key="2">
    <source>
        <dbReference type="EMBL" id="HFM98582.1"/>
    </source>
</evidence>
<reference evidence="2" key="1">
    <citation type="journal article" date="2020" name="mSystems">
        <title>Genome- and Community-Level Interaction Insights into Carbon Utilization and Element Cycling Functions of Hydrothermarchaeota in Hydrothermal Sediment.</title>
        <authorList>
            <person name="Zhou Z."/>
            <person name="Liu Y."/>
            <person name="Xu W."/>
            <person name="Pan J."/>
            <person name="Luo Z.H."/>
            <person name="Li M."/>
        </authorList>
    </citation>
    <scope>NUCLEOTIDE SEQUENCE [LARGE SCALE GENOMIC DNA]</scope>
    <source>
        <strain evidence="2">SpSt-418</strain>
    </source>
</reference>
<keyword evidence="1" id="KW-0812">Transmembrane</keyword>
<feature type="transmembrane region" description="Helical" evidence="1">
    <location>
        <begin position="40"/>
        <end position="57"/>
    </location>
</feature>
<dbReference type="AlphaFoldDB" id="A0A7C3KGA0"/>
<evidence type="ECO:0000256" key="1">
    <source>
        <dbReference type="SAM" id="Phobius"/>
    </source>
</evidence>
<protein>
    <recommendedName>
        <fullName evidence="3">VanZ family protein</fullName>
    </recommendedName>
</protein>
<gene>
    <name evidence="2" type="ORF">ENR64_12670</name>
</gene>
<dbReference type="EMBL" id="DSRU01000183">
    <property type="protein sequence ID" value="HFM98582.1"/>
    <property type="molecule type" value="Genomic_DNA"/>
</dbReference>
<evidence type="ECO:0008006" key="3">
    <source>
        <dbReference type="Google" id="ProtNLM"/>
    </source>
</evidence>
<comment type="caution">
    <text evidence="2">The sequence shown here is derived from an EMBL/GenBank/DDBJ whole genome shotgun (WGS) entry which is preliminary data.</text>
</comment>
<feature type="transmembrane region" description="Helical" evidence="1">
    <location>
        <begin position="7"/>
        <end position="28"/>
    </location>
</feature>
<feature type="transmembrane region" description="Helical" evidence="1">
    <location>
        <begin position="94"/>
        <end position="114"/>
    </location>
</feature>
<accession>A0A7C3KGA0</accession>